<organism evidence="2 3">
    <name type="scientific">Epilithonimonas zeae</name>
    <dbReference type="NCBI Taxonomy" id="1416779"/>
    <lineage>
        <taxon>Bacteria</taxon>
        <taxon>Pseudomonadati</taxon>
        <taxon>Bacteroidota</taxon>
        <taxon>Flavobacteriia</taxon>
        <taxon>Flavobacteriales</taxon>
        <taxon>Weeksellaceae</taxon>
        <taxon>Chryseobacterium group</taxon>
        <taxon>Epilithonimonas</taxon>
    </lineage>
</organism>
<dbReference type="OrthoDB" id="1250252at2"/>
<evidence type="ECO:0000313" key="3">
    <source>
        <dbReference type="Proteomes" id="UP000185207"/>
    </source>
</evidence>
<dbReference type="RefSeq" id="WP_074235180.1">
    <property type="nucleotide sequence ID" value="NZ_FSRK01000001.1"/>
</dbReference>
<sequence>MIHQDDFKNYRHQLFLFDAIKIERTCAVYIFLFFLIYFPGQSQIYQRENNGIYITKGTKIISENHLHDSGCSDNIYVLDGTTITGLRENTKSKIHFADLRYKHLEKSLKQVISKKGKKVANSKAEGVNLKIVFKTSSNSDKFTLLTNHFLTPVAPSNPNCDKLSSVLQINTVQFAIDFGGKTAANQNSTLTLIRSISNFHSIRPPPYVLPVLHQQIHLL</sequence>
<proteinExistence type="predicted"/>
<keyword evidence="1" id="KW-1133">Transmembrane helix</keyword>
<dbReference type="Proteomes" id="UP000185207">
    <property type="component" value="Unassembled WGS sequence"/>
</dbReference>
<reference evidence="3" key="1">
    <citation type="submission" date="2016-11" db="EMBL/GenBank/DDBJ databases">
        <authorList>
            <person name="Varghese N."/>
            <person name="Submissions S."/>
        </authorList>
    </citation>
    <scope>NUCLEOTIDE SEQUENCE [LARGE SCALE GENOMIC DNA]</scope>
    <source>
        <strain evidence="3">DSM 27623</strain>
    </source>
</reference>
<keyword evidence="3" id="KW-1185">Reference proteome</keyword>
<evidence type="ECO:0000313" key="2">
    <source>
        <dbReference type="EMBL" id="SIO11525.1"/>
    </source>
</evidence>
<keyword evidence="1" id="KW-0812">Transmembrane</keyword>
<evidence type="ECO:0000256" key="1">
    <source>
        <dbReference type="SAM" id="Phobius"/>
    </source>
</evidence>
<feature type="transmembrane region" description="Helical" evidence="1">
    <location>
        <begin position="21"/>
        <end position="40"/>
    </location>
</feature>
<keyword evidence="1" id="KW-0472">Membrane</keyword>
<gene>
    <name evidence="2" type="ORF">SAMN05444409_2079</name>
</gene>
<name>A0A1N6GVY1_9FLAO</name>
<protein>
    <submittedName>
        <fullName evidence="2">Uncharacterized protein</fullName>
    </submittedName>
</protein>
<dbReference type="AlphaFoldDB" id="A0A1N6GVY1"/>
<accession>A0A1N6GVY1</accession>
<dbReference type="EMBL" id="FSRK01000001">
    <property type="protein sequence ID" value="SIO11525.1"/>
    <property type="molecule type" value="Genomic_DNA"/>
</dbReference>